<sequence>MSSSYIGSKWSKTLPLLRNAETRRWVPETARLSKGKLRSLLARYETVYVKPDLGTFGIGVMRVRRLTGGGYELRHGTKRATYPNYERLYGTVARLRRGRPYLAQQGIKLLKHRGRRFDVRVMVQRSPRMRWEATGVIARVAAPGKVVTNYHNGGTPMPLGRLLKPYLSARGISRQIRSLKRTGVKVAKVIKRRFPGINELGVDVGLDRTFTPWILEVNTKPDPYIFRKLPDKSVVRKVIRYARAYGRIR</sequence>
<dbReference type="EMBL" id="JACJVR010000110">
    <property type="protein sequence ID" value="MBB6694989.1"/>
    <property type="molecule type" value="Genomic_DNA"/>
</dbReference>
<evidence type="ECO:0000313" key="1">
    <source>
        <dbReference type="EMBL" id="MBB6694989.1"/>
    </source>
</evidence>
<dbReference type="AlphaFoldDB" id="A0A841U5A2"/>
<name>A0A841U5A2_9BACL</name>
<comment type="caution">
    <text evidence="1">The sequence shown here is derived from an EMBL/GenBank/DDBJ whole genome shotgun (WGS) entry which is preliminary data.</text>
</comment>
<dbReference type="Gene3D" id="3.30.470.20">
    <property type="entry name" value="ATP-grasp fold, B domain"/>
    <property type="match status" value="1"/>
</dbReference>
<evidence type="ECO:0000313" key="2">
    <source>
        <dbReference type="Proteomes" id="UP000553776"/>
    </source>
</evidence>
<proteinExistence type="predicted"/>
<dbReference type="InterPro" id="IPR026838">
    <property type="entry name" value="YheC/D"/>
</dbReference>
<dbReference type="Pfam" id="PF14398">
    <property type="entry name" value="ATPgrasp_YheCD"/>
    <property type="match status" value="1"/>
</dbReference>
<keyword evidence="2" id="KW-1185">Reference proteome</keyword>
<accession>A0A841U5A2</accession>
<dbReference type="SUPFAM" id="SSF56059">
    <property type="entry name" value="Glutathione synthetase ATP-binding domain-like"/>
    <property type="match status" value="1"/>
</dbReference>
<dbReference type="Proteomes" id="UP000553776">
    <property type="component" value="Unassembled WGS sequence"/>
</dbReference>
<reference evidence="1 2" key="1">
    <citation type="submission" date="2020-08" db="EMBL/GenBank/DDBJ databases">
        <title>Cohnella phylogeny.</title>
        <authorList>
            <person name="Dunlap C."/>
        </authorList>
    </citation>
    <scope>NUCLEOTIDE SEQUENCE [LARGE SCALE GENOMIC DNA]</scope>
    <source>
        <strain evidence="1 2">DSM 25239</strain>
    </source>
</reference>
<protein>
    <submittedName>
        <fullName evidence="1">YheC/YheD family protein</fullName>
    </submittedName>
</protein>
<gene>
    <name evidence="1" type="ORF">H7B90_26700</name>
</gene>
<organism evidence="1 2">
    <name type="scientific">Cohnella xylanilytica</name>
    <dbReference type="NCBI Taxonomy" id="557555"/>
    <lineage>
        <taxon>Bacteria</taxon>
        <taxon>Bacillati</taxon>
        <taxon>Bacillota</taxon>
        <taxon>Bacilli</taxon>
        <taxon>Bacillales</taxon>
        <taxon>Paenibacillaceae</taxon>
        <taxon>Cohnella</taxon>
    </lineage>
</organism>
<dbReference type="RefSeq" id="WP_185138948.1">
    <property type="nucleotide sequence ID" value="NZ_BORM01000018.1"/>
</dbReference>